<gene>
    <name evidence="3" type="ORF">JBL43_15720</name>
</gene>
<dbReference type="Pfam" id="PF13585">
    <property type="entry name" value="CHU_C"/>
    <property type="match status" value="1"/>
</dbReference>
<feature type="domain" description="Fibronectin type-III" evidence="2">
    <location>
        <begin position="339"/>
        <end position="434"/>
    </location>
</feature>
<reference evidence="3 4" key="1">
    <citation type="submission" date="2020-12" db="EMBL/GenBank/DDBJ databases">
        <title>Aureibaculum luteum sp. nov. and Aureibaculum flavum sp. nov., novel members of the family Flavobacteriaceae isolated from Antarctic intertidal sediments.</title>
        <authorList>
            <person name="He X."/>
            <person name="Zhang X."/>
        </authorList>
    </citation>
    <scope>NUCLEOTIDE SEQUENCE [LARGE SCALE GENOMIC DNA]</scope>
    <source>
        <strain evidence="3 4">A20</strain>
    </source>
</reference>
<dbReference type="CDD" id="cd00063">
    <property type="entry name" value="FN3"/>
    <property type="match status" value="4"/>
</dbReference>
<accession>A0ABS0WUW5</accession>
<keyword evidence="1" id="KW-0677">Repeat</keyword>
<dbReference type="InterPro" id="IPR050964">
    <property type="entry name" value="Striated_Muscle_Regulatory"/>
</dbReference>
<dbReference type="PANTHER" id="PTHR13817">
    <property type="entry name" value="TITIN"/>
    <property type="match status" value="1"/>
</dbReference>
<organism evidence="3 4">
    <name type="scientific">Aureibaculum flavum</name>
    <dbReference type="NCBI Taxonomy" id="2795986"/>
    <lineage>
        <taxon>Bacteria</taxon>
        <taxon>Pseudomonadati</taxon>
        <taxon>Bacteroidota</taxon>
        <taxon>Flavobacteriia</taxon>
        <taxon>Flavobacteriales</taxon>
        <taxon>Flavobacteriaceae</taxon>
        <taxon>Aureibaculum</taxon>
    </lineage>
</organism>
<keyword evidence="4" id="KW-1185">Reference proteome</keyword>
<feature type="domain" description="Fibronectin type-III" evidence="2">
    <location>
        <begin position="143"/>
        <end position="240"/>
    </location>
</feature>
<protein>
    <submittedName>
        <fullName evidence="3">T9SS type B sorting domain-containing protein</fullName>
    </submittedName>
</protein>
<evidence type="ECO:0000256" key="1">
    <source>
        <dbReference type="ARBA" id="ARBA00022737"/>
    </source>
</evidence>
<evidence type="ECO:0000313" key="3">
    <source>
        <dbReference type="EMBL" id="MBJ2175701.1"/>
    </source>
</evidence>
<dbReference type="PROSITE" id="PS50853">
    <property type="entry name" value="FN3"/>
    <property type="match status" value="4"/>
</dbReference>
<dbReference type="NCBIfam" id="TIGR04131">
    <property type="entry name" value="Bac_Flav_CTERM"/>
    <property type="match status" value="1"/>
</dbReference>
<feature type="domain" description="Fibronectin type-III" evidence="2">
    <location>
        <begin position="45"/>
        <end position="142"/>
    </location>
</feature>
<dbReference type="RefSeq" id="WP_198842357.1">
    <property type="nucleotide sequence ID" value="NZ_JAEHFJ010000008.1"/>
</dbReference>
<comment type="caution">
    <text evidence="3">The sequence shown here is derived from an EMBL/GenBank/DDBJ whole genome shotgun (WGS) entry which is preliminary data.</text>
</comment>
<proteinExistence type="predicted"/>
<evidence type="ECO:0000313" key="4">
    <source>
        <dbReference type="Proteomes" id="UP000623301"/>
    </source>
</evidence>
<sequence length="524" mass="55946">MLTYTPTNALAENTTYFLSVYAINGVGESTSCAVIEFESETLPTGPACPVVTTPVNNATDVAINPTFNWNAADRATSYRITIGTTSGGTEFENTTLGNVLTYTPTNALAENTTYFVSVFAINSVGNSASCAVIEFKTETLPTAPACPVVTAPVNNATDVAINPIFNWNAADGATSYRITIGTTSGGTEFENTTLGNVLTYTPTNALAENTTYFVSVFAINSLGNSASCAVIEFKTETLPTAPACPVVTAPVNNATDVAINPIFNWNATDGATSYRITIGTTSGGTEFENTTLGNVLTYTPTNALAENTTYFLSVYAINGVGESTSCAVIEFETETLPTAPACPVVTTPVNTATEVAINPTFNWDTADGATSYRITIGTTSGGTEFENTKLGNVLTYTPINALAENTTYFVSVFAINSVGESTSCAVIEFETIISSAQTVDEIPKFFTPNNDGSNDYWQVTDDNGVVKQVRVFDRYGKVLKEFKSNTLGWDGNYFGKQMPSDDYWYMIIYNDGSVIKGHFSLIRR</sequence>
<dbReference type="InterPro" id="IPR026341">
    <property type="entry name" value="T9SS_type_B"/>
</dbReference>
<dbReference type="InterPro" id="IPR036116">
    <property type="entry name" value="FN3_sf"/>
</dbReference>
<name>A0ABS0WUW5_9FLAO</name>
<dbReference type="InterPro" id="IPR003961">
    <property type="entry name" value="FN3_dom"/>
</dbReference>
<dbReference type="Gene3D" id="2.60.40.10">
    <property type="entry name" value="Immunoglobulins"/>
    <property type="match status" value="4"/>
</dbReference>
<dbReference type="Proteomes" id="UP000623301">
    <property type="component" value="Unassembled WGS sequence"/>
</dbReference>
<dbReference type="EMBL" id="JAEHFJ010000008">
    <property type="protein sequence ID" value="MBJ2175701.1"/>
    <property type="molecule type" value="Genomic_DNA"/>
</dbReference>
<dbReference type="SUPFAM" id="SSF49265">
    <property type="entry name" value="Fibronectin type III"/>
    <property type="match status" value="3"/>
</dbReference>
<evidence type="ECO:0000259" key="2">
    <source>
        <dbReference type="PROSITE" id="PS50853"/>
    </source>
</evidence>
<feature type="domain" description="Fibronectin type-III" evidence="2">
    <location>
        <begin position="241"/>
        <end position="338"/>
    </location>
</feature>
<dbReference type="PANTHER" id="PTHR13817:SF73">
    <property type="entry name" value="FIBRONECTIN TYPE-III DOMAIN-CONTAINING PROTEIN"/>
    <property type="match status" value="1"/>
</dbReference>
<dbReference type="InterPro" id="IPR013783">
    <property type="entry name" value="Ig-like_fold"/>
</dbReference>
<dbReference type="SMART" id="SM00060">
    <property type="entry name" value="FN3"/>
    <property type="match status" value="4"/>
</dbReference>